<evidence type="ECO:0000259" key="4">
    <source>
        <dbReference type="PROSITE" id="PS51007"/>
    </source>
</evidence>
<feature type="domain" description="Cytochrome c" evidence="4">
    <location>
        <begin position="28"/>
        <end position="120"/>
    </location>
</feature>
<reference evidence="5" key="1">
    <citation type="submission" date="2016-10" db="EMBL/GenBank/DDBJ databases">
        <title>Sequence of Gallionella enrichment culture.</title>
        <authorList>
            <person name="Poehlein A."/>
            <person name="Muehling M."/>
            <person name="Daniel R."/>
        </authorList>
    </citation>
    <scope>NUCLEOTIDE SEQUENCE</scope>
</reference>
<name>A0A1J5SGJ8_9ZZZZ</name>
<organism evidence="5">
    <name type="scientific">mine drainage metagenome</name>
    <dbReference type="NCBI Taxonomy" id="410659"/>
    <lineage>
        <taxon>unclassified sequences</taxon>
        <taxon>metagenomes</taxon>
        <taxon>ecological metagenomes</taxon>
    </lineage>
</organism>
<proteinExistence type="predicted"/>
<dbReference type="SUPFAM" id="SSF46626">
    <property type="entry name" value="Cytochrome c"/>
    <property type="match status" value="1"/>
</dbReference>
<dbReference type="GO" id="GO:0046872">
    <property type="term" value="F:metal ion binding"/>
    <property type="evidence" value="ECO:0007669"/>
    <property type="project" value="UniProtKB-KW"/>
</dbReference>
<evidence type="ECO:0000256" key="2">
    <source>
        <dbReference type="ARBA" id="ARBA00022723"/>
    </source>
</evidence>
<comment type="caution">
    <text evidence="5">The sequence shown here is derived from an EMBL/GenBank/DDBJ whole genome shotgun (WGS) entry which is preliminary data.</text>
</comment>
<keyword evidence="2" id="KW-0479">Metal-binding</keyword>
<dbReference type="PROSITE" id="PS51007">
    <property type="entry name" value="CYTC"/>
    <property type="match status" value="1"/>
</dbReference>
<dbReference type="EMBL" id="MLJW01000067">
    <property type="protein sequence ID" value="OIR03285.1"/>
    <property type="molecule type" value="Genomic_DNA"/>
</dbReference>
<dbReference type="InterPro" id="IPR030999">
    <property type="entry name" value="Thiosulf_SoxX"/>
</dbReference>
<keyword evidence="3" id="KW-0408">Iron</keyword>
<dbReference type="GO" id="GO:0020037">
    <property type="term" value="F:heme binding"/>
    <property type="evidence" value="ECO:0007669"/>
    <property type="project" value="InterPro"/>
</dbReference>
<dbReference type="InterPro" id="IPR009056">
    <property type="entry name" value="Cyt_c-like_dom"/>
</dbReference>
<dbReference type="NCBIfam" id="TIGR04485">
    <property type="entry name" value="thiosulf_SoxX"/>
    <property type="match status" value="1"/>
</dbReference>
<dbReference type="GO" id="GO:0009055">
    <property type="term" value="F:electron transfer activity"/>
    <property type="evidence" value="ECO:0007669"/>
    <property type="project" value="InterPro"/>
</dbReference>
<dbReference type="AlphaFoldDB" id="A0A1J5SGJ8"/>
<evidence type="ECO:0000256" key="1">
    <source>
        <dbReference type="ARBA" id="ARBA00022617"/>
    </source>
</evidence>
<sequence>MPIKTIIFLFFIATLNCANLCLAADGVNEKSYGQSLTFDSKKGNCLACHAIPSEPKAVFPGNIGAPFAKIKQRFPDRAKLRAQIWDATVSNPNSSMPPFGRNKILTEQEIDQVTDYIQGL</sequence>
<gene>
    <name evidence="5" type="ORF">GALL_145570</name>
</gene>
<dbReference type="InterPro" id="IPR036909">
    <property type="entry name" value="Cyt_c-like_dom_sf"/>
</dbReference>
<protein>
    <recommendedName>
        <fullName evidence="4">Cytochrome c domain-containing protein</fullName>
    </recommendedName>
</protein>
<evidence type="ECO:0000313" key="5">
    <source>
        <dbReference type="EMBL" id="OIR03285.1"/>
    </source>
</evidence>
<keyword evidence="1" id="KW-0349">Heme</keyword>
<dbReference type="Pfam" id="PF13442">
    <property type="entry name" value="Cytochrome_CBB3"/>
    <property type="match status" value="1"/>
</dbReference>
<accession>A0A1J5SGJ8</accession>
<evidence type="ECO:0000256" key="3">
    <source>
        <dbReference type="ARBA" id="ARBA00023004"/>
    </source>
</evidence>
<dbReference type="Gene3D" id="1.10.760.10">
    <property type="entry name" value="Cytochrome c-like domain"/>
    <property type="match status" value="1"/>
</dbReference>